<proteinExistence type="predicted"/>
<accession>A0ABW8U5H5</accession>
<dbReference type="EMBL" id="JBJJXE010000001">
    <property type="protein sequence ID" value="MFL1731765.1"/>
    <property type="molecule type" value="Genomic_DNA"/>
</dbReference>
<dbReference type="PANTHER" id="PTHR35149">
    <property type="entry name" value="SLL5132 PROTEIN"/>
    <property type="match status" value="1"/>
</dbReference>
<dbReference type="Pfam" id="PF03235">
    <property type="entry name" value="GmrSD_N"/>
    <property type="match status" value="1"/>
</dbReference>
<gene>
    <name evidence="3" type="ORF">ACJHVH_01940</name>
</gene>
<feature type="domain" description="GmrSD restriction endonucleases N-terminal" evidence="1">
    <location>
        <begin position="15"/>
        <end position="182"/>
    </location>
</feature>
<dbReference type="PANTHER" id="PTHR35149:SF2">
    <property type="entry name" value="DUF262 DOMAIN-CONTAINING PROTEIN"/>
    <property type="match status" value="1"/>
</dbReference>
<dbReference type="InterPro" id="IPR057156">
    <property type="entry name" value="DUF7834"/>
</dbReference>
<comment type="caution">
    <text evidence="3">The sequence shown here is derived from an EMBL/GenBank/DDBJ whole genome shotgun (WGS) entry which is preliminary data.</text>
</comment>
<sequence>MTERNVEVGIETVNKMFDRKLTIPDYQRPYKWQTKHIKQLVDDIYSYFIKDKTQECRLGVIVLHKDEGKDEYNIVDGQQRLTSLFLLLYVLNGNKNPFGEPNFLNNKFNHSQSVEHIKQNYEYLESYVADLGLGDGFKNFILGKCTFATVILTDIDEAFQYFDSQNSRGKSLEAYDLLKAYHLRHMQGESNLKINTTVAEWEHAVTHPISLKLIMNDILYRHRRWKKFQHAEKFIKDNINTFQGLNKDEQKNYPNRAFGQAQYNDMAMTFIDGDGFFEYIFYYRCLYDELFGDNGKVNNEKICMTIQAKDDERKEPKPLFKTLQTNTGRVGDFYLFTLFRIMVMAYYDKFGDYKLEQAVRKIAQWVYCLRLSQTRISFATIENYAMKDFGYKDDEETELNSLYHTICLTQRADEILNFRIAKVKHDFKSADGYLMPFLKEFTSNQWRIQ</sequence>
<dbReference type="RefSeq" id="WP_407068551.1">
    <property type="nucleotide sequence ID" value="NZ_JBJJXE010000001.1"/>
</dbReference>
<keyword evidence="4" id="KW-1185">Reference proteome</keyword>
<evidence type="ECO:0000313" key="4">
    <source>
        <dbReference type="Proteomes" id="UP001624684"/>
    </source>
</evidence>
<name>A0ABW8U5H5_9GAMM</name>
<organism evidence="3 4">
    <name type="scientific">Moraxella oculi</name>
    <dbReference type="NCBI Taxonomy" id="2940516"/>
    <lineage>
        <taxon>Bacteria</taxon>
        <taxon>Pseudomonadati</taxon>
        <taxon>Pseudomonadota</taxon>
        <taxon>Gammaproteobacteria</taxon>
        <taxon>Moraxellales</taxon>
        <taxon>Moraxellaceae</taxon>
        <taxon>Moraxella</taxon>
    </lineage>
</organism>
<dbReference type="Proteomes" id="UP001624684">
    <property type="component" value="Unassembled WGS sequence"/>
</dbReference>
<dbReference type="InterPro" id="IPR004919">
    <property type="entry name" value="GmrSD_N"/>
</dbReference>
<dbReference type="Pfam" id="PF25202">
    <property type="entry name" value="DUF7834"/>
    <property type="match status" value="1"/>
</dbReference>
<feature type="domain" description="DUF7834" evidence="2">
    <location>
        <begin position="195"/>
        <end position="428"/>
    </location>
</feature>
<protein>
    <submittedName>
        <fullName evidence="3">DUF262 domain-containing protein</fullName>
    </submittedName>
</protein>
<evidence type="ECO:0000259" key="1">
    <source>
        <dbReference type="Pfam" id="PF03235"/>
    </source>
</evidence>
<evidence type="ECO:0000259" key="2">
    <source>
        <dbReference type="Pfam" id="PF25202"/>
    </source>
</evidence>
<evidence type="ECO:0000313" key="3">
    <source>
        <dbReference type="EMBL" id="MFL1731765.1"/>
    </source>
</evidence>
<reference evidence="3 4" key="1">
    <citation type="submission" date="2024-11" db="EMBL/GenBank/DDBJ databases">
        <title>First Report of Moraxella oculi in Brazil in an Infectious Bovine Keratoconjunctivitis Outbreak.</title>
        <authorList>
            <person name="Carvalho C.V."/>
            <person name="Domingues R."/>
            <person name="Coutinho C."/>
            <person name="Honorio N.T.B.S."/>
            <person name="Faza D.R.L.R."/>
            <person name="Carvalho W.A."/>
            <person name="Machado A.B.F."/>
            <person name="Martins M.F."/>
            <person name="Gaspar E.B."/>
        </authorList>
    </citation>
    <scope>NUCLEOTIDE SEQUENCE [LARGE SCALE GENOMIC DNA]</scope>
    <source>
        <strain evidence="3 4">2117LE</strain>
    </source>
</reference>